<protein>
    <recommendedName>
        <fullName evidence="3">DUF7953 domain-containing protein</fullName>
    </recommendedName>
</protein>
<gene>
    <name evidence="4" type="ORF">FCM35_KLT03077</name>
</gene>
<feature type="signal peptide" evidence="2">
    <location>
        <begin position="1"/>
        <end position="33"/>
    </location>
</feature>
<keyword evidence="1" id="KW-0812">Transmembrane</keyword>
<dbReference type="PANTHER" id="PTHR33780">
    <property type="entry name" value="EXPRESSED PROTEIN"/>
    <property type="match status" value="1"/>
</dbReference>
<dbReference type="EMBL" id="SWLB01000012">
    <property type="protein sequence ID" value="KAF3331671.1"/>
    <property type="molecule type" value="Genomic_DNA"/>
</dbReference>
<evidence type="ECO:0000256" key="1">
    <source>
        <dbReference type="SAM" id="Phobius"/>
    </source>
</evidence>
<dbReference type="InterPro" id="IPR057713">
    <property type="entry name" value="DUF7953"/>
</dbReference>
<dbReference type="Proteomes" id="UP000623129">
    <property type="component" value="Unassembled WGS sequence"/>
</dbReference>
<feature type="domain" description="DUF7953" evidence="3">
    <location>
        <begin position="35"/>
        <end position="145"/>
    </location>
</feature>
<dbReference type="AlphaFoldDB" id="A0A833R8E1"/>
<reference evidence="4" key="1">
    <citation type="submission" date="2020-01" db="EMBL/GenBank/DDBJ databases">
        <title>Genome sequence of Kobresia littledalei, the first chromosome-level genome in the family Cyperaceae.</title>
        <authorList>
            <person name="Qu G."/>
        </authorList>
    </citation>
    <scope>NUCLEOTIDE SEQUENCE</scope>
    <source>
        <strain evidence="4">C.B.Clarke</strain>
        <tissue evidence="4">Leaf</tissue>
    </source>
</reference>
<feature type="transmembrane region" description="Helical" evidence="1">
    <location>
        <begin position="171"/>
        <end position="193"/>
    </location>
</feature>
<evidence type="ECO:0000313" key="5">
    <source>
        <dbReference type="Proteomes" id="UP000623129"/>
    </source>
</evidence>
<proteinExistence type="predicted"/>
<keyword evidence="5" id="KW-1185">Reference proteome</keyword>
<name>A0A833R8E1_9POAL</name>
<feature type="chain" id="PRO_5032282736" description="DUF7953 domain-containing protein" evidence="2">
    <location>
        <begin position="34"/>
        <end position="228"/>
    </location>
</feature>
<accession>A0A833R8E1</accession>
<comment type="caution">
    <text evidence="4">The sequence shown here is derived from an EMBL/GenBank/DDBJ whole genome shotgun (WGS) entry which is preliminary data.</text>
</comment>
<dbReference type="PANTHER" id="PTHR33780:SF3">
    <property type="entry name" value="EXPRESSED PROTEIN"/>
    <property type="match status" value="1"/>
</dbReference>
<keyword evidence="2" id="KW-0732">Signal</keyword>
<organism evidence="4 5">
    <name type="scientific">Carex littledalei</name>
    <dbReference type="NCBI Taxonomy" id="544730"/>
    <lineage>
        <taxon>Eukaryota</taxon>
        <taxon>Viridiplantae</taxon>
        <taxon>Streptophyta</taxon>
        <taxon>Embryophyta</taxon>
        <taxon>Tracheophyta</taxon>
        <taxon>Spermatophyta</taxon>
        <taxon>Magnoliopsida</taxon>
        <taxon>Liliopsida</taxon>
        <taxon>Poales</taxon>
        <taxon>Cyperaceae</taxon>
        <taxon>Cyperoideae</taxon>
        <taxon>Cariceae</taxon>
        <taxon>Carex</taxon>
        <taxon>Carex subgen. Euthyceras</taxon>
    </lineage>
</organism>
<keyword evidence="1" id="KW-1133">Transmembrane helix</keyword>
<evidence type="ECO:0000259" key="3">
    <source>
        <dbReference type="Pfam" id="PF25829"/>
    </source>
</evidence>
<dbReference type="Pfam" id="PF25829">
    <property type="entry name" value="DUF7953"/>
    <property type="match status" value="1"/>
</dbReference>
<sequence length="228" mass="26144">MRRNQSLCCASSSIHPLFLLSFFLLSSIPGSISSRLVTLGSIEIFNAHEWLPSKPIVYFRCKGENKTILPDVKATDFLYSFKGQESWQPLTELPEKKCKRCGIYEQDSFKSDDVFDEWEMCSDDFVKGKYIHFKEKEFNATFICSDCGGGSGSHNSTTVPDRGEPRKKKNVAMVVVVSLLASILTVIAAVYVYKYWQRRKREQDQLRFLKLFEENDEIEDEIALGHVI</sequence>
<dbReference type="OrthoDB" id="2014701at2759"/>
<keyword evidence="1" id="KW-0472">Membrane</keyword>
<evidence type="ECO:0000313" key="4">
    <source>
        <dbReference type="EMBL" id="KAF3331671.1"/>
    </source>
</evidence>
<evidence type="ECO:0000256" key="2">
    <source>
        <dbReference type="SAM" id="SignalP"/>
    </source>
</evidence>